<gene>
    <name evidence="1" type="primary">Wcon_01485</name>
    <name evidence="1" type="ORF">TNCT_479091</name>
</gene>
<dbReference type="Proteomes" id="UP000887116">
    <property type="component" value="Unassembled WGS sequence"/>
</dbReference>
<dbReference type="OrthoDB" id="8182004at2759"/>
<reference evidence="1" key="1">
    <citation type="submission" date="2020-07" db="EMBL/GenBank/DDBJ databases">
        <title>Multicomponent nature underlies the extraordinary mechanical properties of spider dragline silk.</title>
        <authorList>
            <person name="Kono N."/>
            <person name="Nakamura H."/>
            <person name="Mori M."/>
            <person name="Yoshida Y."/>
            <person name="Ohtoshi R."/>
            <person name="Malay A.D."/>
            <person name="Moran D.A.P."/>
            <person name="Tomita M."/>
            <person name="Numata K."/>
            <person name="Arakawa K."/>
        </authorList>
    </citation>
    <scope>NUCLEOTIDE SEQUENCE</scope>
</reference>
<protein>
    <submittedName>
        <fullName evidence="1">Uncharacterized protein</fullName>
    </submittedName>
</protein>
<dbReference type="EMBL" id="BMAO01001710">
    <property type="protein sequence ID" value="GFQ75288.1"/>
    <property type="molecule type" value="Genomic_DNA"/>
</dbReference>
<name>A0A8X6KL95_TRICU</name>
<keyword evidence="2" id="KW-1185">Reference proteome</keyword>
<sequence length="565" mass="64964">MAPLFLGTEVFEKCFSLILCFLQHCWGTGLRASKVFQIERWCYANWDLHAGYGQKRNDFLAQVLSSEGCWEKVNTLHGVKLNKQIVGKKLITPPDSDNPFSTKRYNIACRCCLEEDIIALFEDFKQKRNVGDGDTDSLRELVSNLSGDPLVTFWSHFVSGYISKLDLNGLHPYEYGLKCAMDLKQAEAVEFFWNKIKSLPENELSAQQKDEMSPDKYPELLKRDLAENRYYGSLNALQDALRFDQFQRLFDCLKPNDLSDKKYSCLLWSIKLGSYSEPYIKAAIDLFVHMWMREGFDNHRALVLKEEMTDSGLQGDLLVPLVKRDYMEPVWAVLDKAIPEQIKEFMNSKQADHIRSTLKEKGDEGSLDKFLSYGRHIIKGVFMPNEERPQDFELIELLIQEAAASTSVQQSSGVDESFKGRFQSYIDQIPSYMHSVEKKGFFPHFFFGSFSTLLDTEIAEKLDIEKICFSFDGPQTLKVAVIKKGEIKNREDAIDKVRLFVISEQDAKIATQKFSYGELRDALGKSHPARFQPVFDNKSELKVKLVTINKDKRECSKKCVKPKKK</sequence>
<comment type="caution">
    <text evidence="1">The sequence shown here is derived from an EMBL/GenBank/DDBJ whole genome shotgun (WGS) entry which is preliminary data.</text>
</comment>
<organism evidence="1 2">
    <name type="scientific">Trichonephila clavata</name>
    <name type="common">Joro spider</name>
    <name type="synonym">Nephila clavata</name>
    <dbReference type="NCBI Taxonomy" id="2740835"/>
    <lineage>
        <taxon>Eukaryota</taxon>
        <taxon>Metazoa</taxon>
        <taxon>Ecdysozoa</taxon>
        <taxon>Arthropoda</taxon>
        <taxon>Chelicerata</taxon>
        <taxon>Arachnida</taxon>
        <taxon>Araneae</taxon>
        <taxon>Araneomorphae</taxon>
        <taxon>Entelegynae</taxon>
        <taxon>Araneoidea</taxon>
        <taxon>Nephilidae</taxon>
        <taxon>Trichonephila</taxon>
    </lineage>
</organism>
<dbReference type="AlphaFoldDB" id="A0A8X6KL95"/>
<evidence type="ECO:0000313" key="1">
    <source>
        <dbReference type="EMBL" id="GFQ75288.1"/>
    </source>
</evidence>
<evidence type="ECO:0000313" key="2">
    <source>
        <dbReference type="Proteomes" id="UP000887116"/>
    </source>
</evidence>
<accession>A0A8X6KL95</accession>
<proteinExistence type="predicted"/>